<name>A0ABN8PX36_9CNID</name>
<gene>
    <name evidence="8" type="ORF">PLOB_00047679</name>
</gene>
<evidence type="ECO:0000256" key="2">
    <source>
        <dbReference type="ARBA" id="ARBA00023125"/>
    </source>
</evidence>
<reference evidence="8 9" key="1">
    <citation type="submission" date="2022-05" db="EMBL/GenBank/DDBJ databases">
        <authorList>
            <consortium name="Genoscope - CEA"/>
            <person name="William W."/>
        </authorList>
    </citation>
    <scope>NUCLEOTIDE SEQUENCE [LARGE SCALE GENOMIC DNA]</scope>
</reference>
<evidence type="ECO:0000256" key="5">
    <source>
        <dbReference type="ARBA" id="ARBA00034808"/>
    </source>
</evidence>
<evidence type="ECO:0000256" key="6">
    <source>
        <dbReference type="ARBA" id="ARBA00044566"/>
    </source>
</evidence>
<dbReference type="PANTHER" id="PTHR13710">
    <property type="entry name" value="DNA HELICASE RECQ FAMILY MEMBER"/>
    <property type="match status" value="1"/>
</dbReference>
<evidence type="ECO:0000313" key="8">
    <source>
        <dbReference type="EMBL" id="CAH3150561.1"/>
    </source>
</evidence>
<protein>
    <recommendedName>
        <fullName evidence="5">DNA 3'-5' helicase</fullName>
        <ecNumber evidence="5">5.6.2.4</ecNumber>
    </recommendedName>
    <alternativeName>
        <fullName evidence="6">DNA 3'-5' helicase Q1</fullName>
    </alternativeName>
</protein>
<dbReference type="Gene3D" id="3.40.50.300">
    <property type="entry name" value="P-loop containing nucleotide triphosphate hydrolases"/>
    <property type="match status" value="1"/>
</dbReference>
<dbReference type="InterPro" id="IPR001650">
    <property type="entry name" value="Helicase_C-like"/>
</dbReference>
<dbReference type="PANTHER" id="PTHR13710:SF105">
    <property type="entry name" value="ATP-DEPENDENT DNA HELICASE Q1"/>
    <property type="match status" value="1"/>
</dbReference>
<proteinExistence type="inferred from homology"/>
<dbReference type="EMBL" id="CALNXK010000089">
    <property type="protein sequence ID" value="CAH3150561.1"/>
    <property type="molecule type" value="Genomic_DNA"/>
</dbReference>
<comment type="similarity">
    <text evidence="1">Belongs to the helicase family. RecQ subfamily.</text>
</comment>
<dbReference type="PROSITE" id="PS51194">
    <property type="entry name" value="HELICASE_CTER"/>
    <property type="match status" value="1"/>
</dbReference>
<evidence type="ECO:0000259" key="7">
    <source>
        <dbReference type="PROSITE" id="PS51194"/>
    </source>
</evidence>
<evidence type="ECO:0000256" key="4">
    <source>
        <dbReference type="ARBA" id="ARBA00034617"/>
    </source>
</evidence>
<evidence type="ECO:0000256" key="1">
    <source>
        <dbReference type="ARBA" id="ARBA00005446"/>
    </source>
</evidence>
<keyword evidence="2" id="KW-0238">DNA-binding</keyword>
<accession>A0ABN8PX36</accession>
<dbReference type="EC" id="5.6.2.4" evidence="5"/>
<dbReference type="Pfam" id="PF00271">
    <property type="entry name" value="Helicase_C"/>
    <property type="match status" value="1"/>
</dbReference>
<keyword evidence="9" id="KW-1185">Reference proteome</keyword>
<dbReference type="InterPro" id="IPR027417">
    <property type="entry name" value="P-loop_NTPase"/>
</dbReference>
<comment type="caution">
    <text evidence="8">The sequence shown here is derived from an EMBL/GenBank/DDBJ whole genome shotgun (WGS) entry which is preliminary data.</text>
</comment>
<evidence type="ECO:0000313" key="9">
    <source>
        <dbReference type="Proteomes" id="UP001159405"/>
    </source>
</evidence>
<keyword evidence="3" id="KW-0413">Isomerase</keyword>
<dbReference type="SUPFAM" id="SSF52540">
    <property type="entry name" value="P-loop containing nucleoside triphosphate hydrolases"/>
    <property type="match status" value="1"/>
</dbReference>
<feature type="domain" description="Helicase C-terminal" evidence="7">
    <location>
        <begin position="1"/>
        <end position="76"/>
    </location>
</feature>
<dbReference type="Proteomes" id="UP001159405">
    <property type="component" value="Unassembled WGS sequence"/>
</dbReference>
<organism evidence="8 9">
    <name type="scientific">Porites lobata</name>
    <dbReference type="NCBI Taxonomy" id="104759"/>
    <lineage>
        <taxon>Eukaryota</taxon>
        <taxon>Metazoa</taxon>
        <taxon>Cnidaria</taxon>
        <taxon>Anthozoa</taxon>
        <taxon>Hexacorallia</taxon>
        <taxon>Scleractinia</taxon>
        <taxon>Fungiina</taxon>
        <taxon>Poritidae</taxon>
        <taxon>Porites</taxon>
    </lineage>
</organism>
<evidence type="ECO:0000256" key="3">
    <source>
        <dbReference type="ARBA" id="ARBA00023235"/>
    </source>
</evidence>
<sequence>MGVNFKDIRYVVHYGPPRCIEDFVQEIGRAGRDGEKAVSALFFQGKHLKKCDKAVKAYVKVNTCLRNIVLEDFEEKVTSGNHTCCVPKRKTTLEQRKLLEQLLLDKQRKLAAKCSFYYMSSECTTGFSTNLIKSVLKHCKYIFNVEYIMDNLPVFK</sequence>
<comment type="catalytic activity">
    <reaction evidence="4">
        <text>Couples ATP hydrolysis with the unwinding of duplex DNA by translocating in the 3'-5' direction.</text>
        <dbReference type="EC" id="5.6.2.4"/>
    </reaction>
</comment>